<evidence type="ECO:0000313" key="1">
    <source>
        <dbReference type="EMBL" id="KAJ1718591.1"/>
    </source>
</evidence>
<gene>
    <name evidence="1" type="ORF">LPJ53_006435</name>
</gene>
<name>A0A9W7XQ66_9FUNG</name>
<dbReference type="EMBL" id="JANBOJ010000785">
    <property type="protein sequence ID" value="KAJ1718591.1"/>
    <property type="molecule type" value="Genomic_DNA"/>
</dbReference>
<evidence type="ECO:0008006" key="3">
    <source>
        <dbReference type="Google" id="ProtNLM"/>
    </source>
</evidence>
<keyword evidence="2" id="KW-1185">Reference proteome</keyword>
<dbReference type="OrthoDB" id="2143914at2759"/>
<organism evidence="1 2">
    <name type="scientific">Coemansia erecta</name>
    <dbReference type="NCBI Taxonomy" id="147472"/>
    <lineage>
        <taxon>Eukaryota</taxon>
        <taxon>Fungi</taxon>
        <taxon>Fungi incertae sedis</taxon>
        <taxon>Zoopagomycota</taxon>
        <taxon>Kickxellomycotina</taxon>
        <taxon>Kickxellomycetes</taxon>
        <taxon>Kickxellales</taxon>
        <taxon>Kickxellaceae</taxon>
        <taxon>Coemansia</taxon>
    </lineage>
</organism>
<proteinExistence type="predicted"/>
<dbReference type="AlphaFoldDB" id="A0A9W7XQ66"/>
<dbReference type="SUPFAM" id="SSF46689">
    <property type="entry name" value="Homeodomain-like"/>
    <property type="match status" value="1"/>
</dbReference>
<reference evidence="1" key="1">
    <citation type="submission" date="2022-07" db="EMBL/GenBank/DDBJ databases">
        <title>Phylogenomic reconstructions and comparative analyses of Kickxellomycotina fungi.</title>
        <authorList>
            <person name="Reynolds N.K."/>
            <person name="Stajich J.E."/>
            <person name="Barry K."/>
            <person name="Grigoriev I.V."/>
            <person name="Crous P."/>
            <person name="Smith M.E."/>
        </authorList>
    </citation>
    <scope>NUCLEOTIDE SEQUENCE</scope>
    <source>
        <strain evidence="1">NBRC 32514</strain>
    </source>
</reference>
<dbReference type="InterPro" id="IPR009057">
    <property type="entry name" value="Homeodomain-like_sf"/>
</dbReference>
<comment type="caution">
    <text evidence="1">The sequence shown here is derived from an EMBL/GenBank/DDBJ whole genome shotgun (WGS) entry which is preliminary data.</text>
</comment>
<sequence length="387" mass="44703">RYSLASPSDLNSETRANVVRYIRGIEDEGLAVPWRKLANTYSISEATLKQIVAEDSAERQKQQELSDRITEAAVDPDRFFDKQKSRCNWEALAAEFGLPLIDCLRAFNPARQLVAEHGENWERIDSELGTFPGTAQHNWGFIKDSKLTATWSLEDTKRLYHCIDTSMSMPDSVRYIAFAGSPKAKHRTKLQWTDERKARLFELVALSNNNSQMTWESIAKQVGLSVSECIYTYHTLQTTDWRPSTMSRETKVEMVTRVCRDEYVSAGFTDWAKVSKLTGLDQRECLEICELDDSKERWIYDAETFRWDDANRMTDFIKANYPRSSAVNYRAVSNYLWGHTFVYIAKQLSPILTAARAGRVYNKHTHERIPISEEDKQQVMELVDKYV</sequence>
<feature type="non-terminal residue" evidence="1">
    <location>
        <position position="387"/>
    </location>
</feature>
<protein>
    <recommendedName>
        <fullName evidence="3">Myb-like domain-containing protein</fullName>
    </recommendedName>
</protein>
<evidence type="ECO:0000313" key="2">
    <source>
        <dbReference type="Proteomes" id="UP001149813"/>
    </source>
</evidence>
<dbReference type="Proteomes" id="UP001149813">
    <property type="component" value="Unassembled WGS sequence"/>
</dbReference>
<accession>A0A9W7XQ66</accession>
<feature type="non-terminal residue" evidence="1">
    <location>
        <position position="1"/>
    </location>
</feature>